<keyword evidence="2" id="KW-1185">Reference proteome</keyword>
<proteinExistence type="predicted"/>
<name>A0ABX2BUK6_9BURK</name>
<protein>
    <recommendedName>
        <fullName evidence="3">Peptide-methionine (S)-S-oxide reductase</fullName>
    </recommendedName>
</protein>
<sequence length="78" mass="9040">MVRPSLYYPNLSSTWPRTNATQIVTRVENFKGFYLAETYHQNFLALHSDDPYIVFNELPKLGNLKKTFPDPYLSAPVC</sequence>
<evidence type="ECO:0000313" key="1">
    <source>
        <dbReference type="EMBL" id="NPT44421.1"/>
    </source>
</evidence>
<evidence type="ECO:0000313" key="2">
    <source>
        <dbReference type="Proteomes" id="UP000652198"/>
    </source>
</evidence>
<dbReference type="EMBL" id="WOEY01000095">
    <property type="protein sequence ID" value="NPT44421.1"/>
    <property type="molecule type" value="Genomic_DNA"/>
</dbReference>
<dbReference type="SUPFAM" id="SSF55068">
    <property type="entry name" value="Peptide methionine sulfoxide reductase"/>
    <property type="match status" value="1"/>
</dbReference>
<organism evidence="1 2">
    <name type="scientific">Paraburkholderia solitsugae</name>
    <dbReference type="NCBI Taxonomy" id="2675748"/>
    <lineage>
        <taxon>Bacteria</taxon>
        <taxon>Pseudomonadati</taxon>
        <taxon>Pseudomonadota</taxon>
        <taxon>Betaproteobacteria</taxon>
        <taxon>Burkholderiales</taxon>
        <taxon>Burkholderiaceae</taxon>
        <taxon>Paraburkholderia</taxon>
    </lineage>
</organism>
<reference evidence="1 2" key="1">
    <citation type="submission" date="2019-11" db="EMBL/GenBank/DDBJ databases">
        <title>Metabolism of dissolved organic matter in forest soils.</title>
        <authorList>
            <person name="Cyle K.T."/>
            <person name="Wilhelm R.C."/>
            <person name="Martinez C.E."/>
        </authorList>
    </citation>
    <scope>NUCLEOTIDE SEQUENCE [LARGE SCALE GENOMIC DNA]</scope>
    <source>
        <strain evidence="1 2">1N</strain>
    </source>
</reference>
<evidence type="ECO:0008006" key="3">
    <source>
        <dbReference type="Google" id="ProtNLM"/>
    </source>
</evidence>
<gene>
    <name evidence="1" type="ORF">GNZ12_24540</name>
</gene>
<dbReference type="InterPro" id="IPR036509">
    <property type="entry name" value="Met_Sox_Rdtase_MsrA_sf"/>
</dbReference>
<accession>A0ABX2BUK6</accession>
<dbReference type="Gene3D" id="3.30.1060.10">
    <property type="entry name" value="Peptide methionine sulphoxide reductase MsrA"/>
    <property type="match status" value="1"/>
</dbReference>
<dbReference type="Proteomes" id="UP000652198">
    <property type="component" value="Unassembled WGS sequence"/>
</dbReference>
<comment type="caution">
    <text evidence="1">The sequence shown here is derived from an EMBL/GenBank/DDBJ whole genome shotgun (WGS) entry which is preliminary data.</text>
</comment>